<dbReference type="Proteomes" id="UP000033562">
    <property type="component" value="Unassembled WGS sequence"/>
</dbReference>
<proteinExistence type="predicted"/>
<gene>
    <name evidence="1" type="ORF">NLO413_0157</name>
</gene>
<reference evidence="1 2" key="1">
    <citation type="submission" date="2015-02" db="EMBL/GenBank/DDBJ databases">
        <title>Genome Sequencing of Rickettsiales.</title>
        <authorList>
            <person name="Daugherty S.C."/>
            <person name="Su Q."/>
            <person name="Abolude K."/>
            <person name="Beier-Sexton M."/>
            <person name="Carlyon J.A."/>
            <person name="Carter R."/>
            <person name="Day N.P."/>
            <person name="Dumler S.J."/>
            <person name="Dyachenko V."/>
            <person name="Godinez A."/>
            <person name="Kurtti T.J."/>
            <person name="Lichay M."/>
            <person name="Mullins K.E."/>
            <person name="Ott S."/>
            <person name="Pappas-Brown V."/>
            <person name="Paris D.H."/>
            <person name="Patel P."/>
            <person name="Richards A.L."/>
            <person name="Sadzewicz L."/>
            <person name="Sears K."/>
            <person name="Seidman D."/>
            <person name="Sengamalay N."/>
            <person name="Stenos J."/>
            <person name="Tallon L.J."/>
            <person name="Vincent G."/>
            <person name="Fraser C.M."/>
            <person name="Munderloh U."/>
            <person name="Dunning-Hotopp J.C."/>
        </authorList>
    </citation>
    <scope>NUCLEOTIDE SEQUENCE [LARGE SCALE GENOMIC DNA]</scope>
    <source>
        <strain evidence="1 2">RAC413</strain>
    </source>
</reference>
<organism evidence="1 2">
    <name type="scientific">Candidatus Neoehrlichia procyonis str. RAC413</name>
    <dbReference type="NCBI Taxonomy" id="1359163"/>
    <lineage>
        <taxon>Bacteria</taxon>
        <taxon>Pseudomonadati</taxon>
        <taxon>Pseudomonadota</taxon>
        <taxon>Alphaproteobacteria</taxon>
        <taxon>Rickettsiales</taxon>
        <taxon>Anaplasmataceae</taxon>
        <taxon>Candidatus Neoehrlichia</taxon>
    </lineage>
</organism>
<dbReference type="AlphaFoldDB" id="A0A0F3NM61"/>
<name>A0A0F3NM61_9RICK</name>
<keyword evidence="2" id="KW-1185">Reference proteome</keyword>
<protein>
    <submittedName>
        <fullName evidence="1">Uncharacterized protein</fullName>
    </submittedName>
</protein>
<sequence>MITLSNLAYKHITELIINNYFKHDVKYNTTKIIKIHDTLREFLCKDDAEYIATFIAKTIHKRIFGSTIAATAYLAYICNTIKHSAKDIGDGIRASYDLSSNMQEYYQQINTFLVFYSLAILNNINTYLQNNYTQEISTVNIKNELSNKLFNFVHKQIYKQCFLKIVLTDAIKATNIFNTTKQLNGGLPFISIKKICKIVSIMDIYVQDIAINSIWEHLHRKKFITIAQDAAKIAHSKYNAFSPSTHVTMHNVTKASSKGQMHFNSTQL</sequence>
<dbReference type="EMBL" id="LANX01000001">
    <property type="protein sequence ID" value="KJV68792.1"/>
    <property type="molecule type" value="Genomic_DNA"/>
</dbReference>
<dbReference type="RefSeq" id="WP_045808640.1">
    <property type="nucleotide sequence ID" value="NZ_LANX01000001.1"/>
</dbReference>
<comment type="caution">
    <text evidence="1">The sequence shown here is derived from an EMBL/GenBank/DDBJ whole genome shotgun (WGS) entry which is preliminary data.</text>
</comment>
<accession>A0A0F3NM61</accession>
<evidence type="ECO:0000313" key="1">
    <source>
        <dbReference type="EMBL" id="KJV68792.1"/>
    </source>
</evidence>
<evidence type="ECO:0000313" key="2">
    <source>
        <dbReference type="Proteomes" id="UP000033562"/>
    </source>
</evidence>